<sequence length="184" mass="20665">VFLDRDGTLIEEVGYLSHLDRIVLYPWSIESVKLLNRAGFKVVVVTNQAGVARGLFDEDFIDEAHRFLDQKFSDGGATIDKFYYCPHHPEASVEAYRSECDCRKPKAGMLWKAAQELQLELSHSFVIGDRLSDLRLGQAVGARSLLVRTGYGETTARELTDDVEVAYTAPELMTAVAWILRHST</sequence>
<evidence type="ECO:0000256" key="4">
    <source>
        <dbReference type="ARBA" id="ARBA00022723"/>
    </source>
</evidence>
<evidence type="ECO:0000256" key="5">
    <source>
        <dbReference type="ARBA" id="ARBA00022801"/>
    </source>
</evidence>
<dbReference type="InterPro" id="IPR004446">
    <property type="entry name" value="Heptose_bisP_phosphatase"/>
</dbReference>
<dbReference type="AlphaFoldDB" id="A0A381R3J7"/>
<dbReference type="PIRSF" id="PIRSF004682">
    <property type="entry name" value="GmhB"/>
    <property type="match status" value="1"/>
</dbReference>
<keyword evidence="6" id="KW-0119">Carbohydrate metabolism</keyword>
<evidence type="ECO:0000256" key="2">
    <source>
        <dbReference type="ARBA" id="ARBA00005628"/>
    </source>
</evidence>
<name>A0A381R3J7_9ZZZZ</name>
<dbReference type="NCBIfam" id="TIGR01662">
    <property type="entry name" value="HAD-SF-IIIA"/>
    <property type="match status" value="1"/>
</dbReference>
<dbReference type="InterPro" id="IPR023214">
    <property type="entry name" value="HAD_sf"/>
</dbReference>
<evidence type="ECO:0000256" key="6">
    <source>
        <dbReference type="ARBA" id="ARBA00023277"/>
    </source>
</evidence>
<evidence type="ECO:0000256" key="3">
    <source>
        <dbReference type="ARBA" id="ARBA00022490"/>
    </source>
</evidence>
<accession>A0A381R3J7</accession>
<comment type="subcellular location">
    <subcellularLocation>
        <location evidence="1">Cytoplasm</location>
    </subcellularLocation>
</comment>
<dbReference type="Pfam" id="PF13242">
    <property type="entry name" value="Hydrolase_like"/>
    <property type="match status" value="1"/>
</dbReference>
<dbReference type="EMBL" id="UINC01001675">
    <property type="protein sequence ID" value="SUZ86315.1"/>
    <property type="molecule type" value="Genomic_DNA"/>
</dbReference>
<dbReference type="InterPro" id="IPR006549">
    <property type="entry name" value="HAD-SF_hydro_IIIA"/>
</dbReference>
<dbReference type="GO" id="GO:0005737">
    <property type="term" value="C:cytoplasm"/>
    <property type="evidence" value="ECO:0007669"/>
    <property type="project" value="UniProtKB-SubCell"/>
</dbReference>
<dbReference type="GO" id="GO:0005975">
    <property type="term" value="P:carbohydrate metabolic process"/>
    <property type="evidence" value="ECO:0007669"/>
    <property type="project" value="InterPro"/>
</dbReference>
<dbReference type="GO" id="GO:0046872">
    <property type="term" value="F:metal ion binding"/>
    <property type="evidence" value="ECO:0007669"/>
    <property type="project" value="UniProtKB-KW"/>
</dbReference>
<dbReference type="CDD" id="cd07503">
    <property type="entry name" value="HAD_HisB-N"/>
    <property type="match status" value="1"/>
</dbReference>
<dbReference type="SUPFAM" id="SSF56784">
    <property type="entry name" value="HAD-like"/>
    <property type="match status" value="1"/>
</dbReference>
<organism evidence="8">
    <name type="scientific">marine metagenome</name>
    <dbReference type="NCBI Taxonomy" id="408172"/>
    <lineage>
        <taxon>unclassified sequences</taxon>
        <taxon>metagenomes</taxon>
        <taxon>ecological metagenomes</taxon>
    </lineage>
</organism>
<dbReference type="GO" id="GO:0016791">
    <property type="term" value="F:phosphatase activity"/>
    <property type="evidence" value="ECO:0007669"/>
    <property type="project" value="InterPro"/>
</dbReference>
<evidence type="ECO:0000256" key="7">
    <source>
        <dbReference type="ARBA" id="ARBA00031828"/>
    </source>
</evidence>
<dbReference type="Gene3D" id="3.40.50.1000">
    <property type="entry name" value="HAD superfamily/HAD-like"/>
    <property type="match status" value="1"/>
</dbReference>
<keyword evidence="5" id="KW-0378">Hydrolase</keyword>
<reference evidence="8" key="1">
    <citation type="submission" date="2018-05" db="EMBL/GenBank/DDBJ databases">
        <authorList>
            <person name="Lanie J.A."/>
            <person name="Ng W.-L."/>
            <person name="Kazmierczak K.M."/>
            <person name="Andrzejewski T.M."/>
            <person name="Davidsen T.M."/>
            <person name="Wayne K.J."/>
            <person name="Tettelin H."/>
            <person name="Glass J.I."/>
            <person name="Rusch D."/>
            <person name="Podicherti R."/>
            <person name="Tsui H.-C.T."/>
            <person name="Winkler M.E."/>
        </authorList>
    </citation>
    <scope>NUCLEOTIDE SEQUENCE</scope>
</reference>
<protein>
    <recommendedName>
        <fullName evidence="7">D,D-heptose 1,7-bisphosphate phosphatase</fullName>
    </recommendedName>
</protein>
<dbReference type="NCBIfam" id="TIGR01656">
    <property type="entry name" value="Histidinol-ppas"/>
    <property type="match status" value="1"/>
</dbReference>
<feature type="non-terminal residue" evidence="8">
    <location>
        <position position="1"/>
    </location>
</feature>
<dbReference type="PANTHER" id="PTHR42891">
    <property type="entry name" value="D-GLYCERO-BETA-D-MANNO-HEPTOSE-1,7-BISPHOSPHATE 7-PHOSPHATASE"/>
    <property type="match status" value="1"/>
</dbReference>
<keyword evidence="4" id="KW-0479">Metal-binding</keyword>
<comment type="similarity">
    <text evidence="2">Belongs to the GmhB family.</text>
</comment>
<evidence type="ECO:0000256" key="1">
    <source>
        <dbReference type="ARBA" id="ARBA00004496"/>
    </source>
</evidence>
<proteinExistence type="inferred from homology"/>
<dbReference type="InterPro" id="IPR036412">
    <property type="entry name" value="HAD-like_sf"/>
</dbReference>
<dbReference type="PANTHER" id="PTHR42891:SF1">
    <property type="entry name" value="D-GLYCERO-BETA-D-MANNO-HEPTOSE-1,7-BISPHOSPHATE 7-PHOSPHATASE"/>
    <property type="match status" value="1"/>
</dbReference>
<gene>
    <name evidence="8" type="ORF">METZ01_LOCUS39169</name>
</gene>
<dbReference type="InterPro" id="IPR006543">
    <property type="entry name" value="Histidinol-phos"/>
</dbReference>
<keyword evidence="3" id="KW-0963">Cytoplasm</keyword>
<evidence type="ECO:0000313" key="8">
    <source>
        <dbReference type="EMBL" id="SUZ86315.1"/>
    </source>
</evidence>